<evidence type="ECO:0000313" key="9">
    <source>
        <dbReference type="Ensembl" id="ENSPKIP00000006434.1"/>
    </source>
</evidence>
<comment type="subcellular location">
    <subcellularLocation>
        <location evidence="1">Membrane</location>
        <topology evidence="1">Single-pass membrane protein</topology>
    </subcellularLocation>
</comment>
<feature type="domain" description="3CxxC-type" evidence="8">
    <location>
        <begin position="36"/>
        <end position="131"/>
    </location>
</feature>
<evidence type="ECO:0000256" key="4">
    <source>
        <dbReference type="ARBA" id="ARBA00022771"/>
    </source>
</evidence>
<evidence type="ECO:0000313" key="10">
    <source>
        <dbReference type="Proteomes" id="UP000261540"/>
    </source>
</evidence>
<evidence type="ECO:0000256" key="3">
    <source>
        <dbReference type="ARBA" id="ARBA00022723"/>
    </source>
</evidence>
<name>A0A3B3QKQ6_9TELE</name>
<dbReference type="STRING" id="1676925.ENSPKIP00000006434"/>
<keyword evidence="4" id="KW-0863">Zinc-finger</keyword>
<keyword evidence="7" id="KW-0472">Membrane</keyword>
<evidence type="ECO:0000256" key="5">
    <source>
        <dbReference type="ARBA" id="ARBA00022833"/>
    </source>
</evidence>
<proteinExistence type="predicted"/>
<sequence length="137" mass="15979">MTNQEWTQKFQEKVRSLNKPEKQSVEFDDTIESKHPAVGWQEFTCSMCYHHWGSCKSLVVFHMPLNTMTRVRKVKQRTYKQISLNDIMDKLTERILIKGYGQPAPTCSSNYQKKILKVDHLSEYGEACQRSTCELGS</sequence>
<protein>
    <recommendedName>
        <fullName evidence="8">3CxxC-type domain-containing protein</fullName>
    </recommendedName>
</protein>
<dbReference type="InterPro" id="IPR026096">
    <property type="entry name" value="R-trans_p"/>
</dbReference>
<keyword evidence="2" id="KW-0812">Transmembrane</keyword>
<evidence type="ECO:0000256" key="2">
    <source>
        <dbReference type="ARBA" id="ARBA00022692"/>
    </source>
</evidence>
<reference evidence="9" key="2">
    <citation type="submission" date="2025-09" db="UniProtKB">
        <authorList>
            <consortium name="Ensembl"/>
        </authorList>
    </citation>
    <scope>IDENTIFICATION</scope>
</reference>
<dbReference type="InterPro" id="IPR027377">
    <property type="entry name" value="ZAR1/RTP1-5-like_Znf-3CxxC"/>
</dbReference>
<dbReference type="PANTHER" id="PTHR14402">
    <property type="entry name" value="RECEPTOR TRANSPORTING PROTEIN"/>
    <property type="match status" value="1"/>
</dbReference>
<keyword evidence="5" id="KW-0862">Zinc</keyword>
<dbReference type="Proteomes" id="UP000261540">
    <property type="component" value="Unplaced"/>
</dbReference>
<keyword evidence="10" id="KW-1185">Reference proteome</keyword>
<evidence type="ECO:0000256" key="1">
    <source>
        <dbReference type="ARBA" id="ARBA00004167"/>
    </source>
</evidence>
<dbReference type="GO" id="GO:0016020">
    <property type="term" value="C:membrane"/>
    <property type="evidence" value="ECO:0007669"/>
    <property type="project" value="UniProtKB-SubCell"/>
</dbReference>
<dbReference type="Ensembl" id="ENSPKIT00000030460.1">
    <property type="protein sequence ID" value="ENSPKIP00000006434.1"/>
    <property type="gene ID" value="ENSPKIG00000022712.1"/>
</dbReference>
<dbReference type="GO" id="GO:0008270">
    <property type="term" value="F:zinc ion binding"/>
    <property type="evidence" value="ECO:0007669"/>
    <property type="project" value="UniProtKB-KW"/>
</dbReference>
<keyword evidence="3" id="KW-0479">Metal-binding</keyword>
<evidence type="ECO:0000259" key="8">
    <source>
        <dbReference type="SMART" id="SM01328"/>
    </source>
</evidence>
<evidence type="ECO:0000256" key="7">
    <source>
        <dbReference type="ARBA" id="ARBA00023136"/>
    </source>
</evidence>
<dbReference type="GO" id="GO:0031849">
    <property type="term" value="F:olfactory receptor binding"/>
    <property type="evidence" value="ECO:0007669"/>
    <property type="project" value="TreeGrafter"/>
</dbReference>
<accession>A0A3B3QKQ6</accession>
<organism evidence="9 10">
    <name type="scientific">Paramormyrops kingsleyae</name>
    <dbReference type="NCBI Taxonomy" id="1676925"/>
    <lineage>
        <taxon>Eukaryota</taxon>
        <taxon>Metazoa</taxon>
        <taxon>Chordata</taxon>
        <taxon>Craniata</taxon>
        <taxon>Vertebrata</taxon>
        <taxon>Euteleostomi</taxon>
        <taxon>Actinopterygii</taxon>
        <taxon>Neopterygii</taxon>
        <taxon>Teleostei</taxon>
        <taxon>Osteoglossocephala</taxon>
        <taxon>Osteoglossomorpha</taxon>
        <taxon>Osteoglossiformes</taxon>
        <taxon>Mormyridae</taxon>
        <taxon>Paramormyrops</taxon>
    </lineage>
</organism>
<reference evidence="9" key="1">
    <citation type="submission" date="2025-08" db="UniProtKB">
        <authorList>
            <consortium name="Ensembl"/>
        </authorList>
    </citation>
    <scope>IDENTIFICATION</scope>
</reference>
<dbReference type="AlphaFoldDB" id="A0A3B3QKQ6"/>
<dbReference type="Pfam" id="PF13695">
    <property type="entry name" value="Zn_ribbon_3CxxC"/>
    <property type="match status" value="1"/>
</dbReference>
<dbReference type="PANTHER" id="PTHR14402:SF8">
    <property type="entry name" value="RECEPTOR-TRANSPORTING PROTEIN 4"/>
    <property type="match status" value="1"/>
</dbReference>
<dbReference type="GO" id="GO:0051205">
    <property type="term" value="P:protein insertion into membrane"/>
    <property type="evidence" value="ECO:0007669"/>
    <property type="project" value="TreeGrafter"/>
</dbReference>
<evidence type="ECO:0000256" key="6">
    <source>
        <dbReference type="ARBA" id="ARBA00022989"/>
    </source>
</evidence>
<dbReference type="GO" id="GO:0006612">
    <property type="term" value="P:protein targeting to membrane"/>
    <property type="evidence" value="ECO:0007669"/>
    <property type="project" value="TreeGrafter"/>
</dbReference>
<dbReference type="SMART" id="SM01328">
    <property type="entry name" value="zf-3CxxC"/>
    <property type="match status" value="1"/>
</dbReference>
<keyword evidence="6" id="KW-1133">Transmembrane helix</keyword>